<dbReference type="EMBL" id="FNKK01000002">
    <property type="protein sequence ID" value="SDR13166.1"/>
    <property type="molecule type" value="Genomic_DNA"/>
</dbReference>
<sequence>MAGLAGLALVDSTSIGTLIIPIFLMLSNRPALGRRALVYLTTVACFYFVIGVALVLGLLPTVKAVGELADPRFFRWIELAAGVGLFVLSFRLDPKRKREAGDRSSRWRERITRAGNSSAGMVALGVTAAVLEVATMFPYLAAIGLLVSADLSPAVWVPVLGGYNLVMVLPALVLLALRLAAADRIRGPLNRLGEWLSRHSGDAVSWAVGIAGFLLARDAALHLGLFQFAVEIDL</sequence>
<accession>A0A1H1GJW0</accession>
<feature type="transmembrane region" description="Helical" evidence="1">
    <location>
        <begin position="114"/>
        <end position="140"/>
    </location>
</feature>
<protein>
    <submittedName>
        <fullName evidence="2">Sap, sulfolipid-1-addressing protein</fullName>
    </submittedName>
</protein>
<evidence type="ECO:0000313" key="2">
    <source>
        <dbReference type="EMBL" id="SDR13166.1"/>
    </source>
</evidence>
<name>A0A1H1GJW0_9ACTN</name>
<feature type="transmembrane region" description="Helical" evidence="1">
    <location>
        <begin position="160"/>
        <end position="181"/>
    </location>
</feature>
<dbReference type="Pfam" id="PF11139">
    <property type="entry name" value="SfLAP"/>
    <property type="match status" value="1"/>
</dbReference>
<evidence type="ECO:0000256" key="1">
    <source>
        <dbReference type="SAM" id="Phobius"/>
    </source>
</evidence>
<dbReference type="InterPro" id="IPR021315">
    <property type="entry name" value="Gap/Sap"/>
</dbReference>
<keyword evidence="1" id="KW-1133">Transmembrane helix</keyword>
<evidence type="ECO:0000313" key="3">
    <source>
        <dbReference type="Proteomes" id="UP000217103"/>
    </source>
</evidence>
<keyword evidence="1" id="KW-0812">Transmembrane</keyword>
<organism evidence="2 3">
    <name type="scientific">Thermostaphylospora chromogena</name>
    <dbReference type="NCBI Taxonomy" id="35622"/>
    <lineage>
        <taxon>Bacteria</taxon>
        <taxon>Bacillati</taxon>
        <taxon>Actinomycetota</taxon>
        <taxon>Actinomycetes</taxon>
        <taxon>Streptosporangiales</taxon>
        <taxon>Thermomonosporaceae</taxon>
        <taxon>Thermostaphylospora</taxon>
    </lineage>
</organism>
<keyword evidence="1" id="KW-0472">Membrane</keyword>
<feature type="transmembrane region" description="Helical" evidence="1">
    <location>
        <begin position="6"/>
        <end position="26"/>
    </location>
</feature>
<feature type="transmembrane region" description="Helical" evidence="1">
    <location>
        <begin position="38"/>
        <end position="61"/>
    </location>
</feature>
<reference evidence="2 3" key="1">
    <citation type="submission" date="2016-10" db="EMBL/GenBank/DDBJ databases">
        <authorList>
            <person name="de Groot N.N."/>
        </authorList>
    </citation>
    <scope>NUCLEOTIDE SEQUENCE [LARGE SCALE GENOMIC DNA]</scope>
    <source>
        <strain evidence="2 3">DSM 43794</strain>
    </source>
</reference>
<proteinExistence type="predicted"/>
<gene>
    <name evidence="2" type="ORF">SAMN04489764_3624</name>
</gene>
<dbReference type="AlphaFoldDB" id="A0A1H1GJW0"/>
<dbReference type="STRING" id="35622.SAMN04489764_3624"/>
<keyword evidence="3" id="KW-1185">Reference proteome</keyword>
<dbReference type="Proteomes" id="UP000217103">
    <property type="component" value="Unassembled WGS sequence"/>
</dbReference>
<feature type="transmembrane region" description="Helical" evidence="1">
    <location>
        <begin position="73"/>
        <end position="93"/>
    </location>
</feature>